<keyword evidence="6" id="KW-0175">Coiled coil</keyword>
<keyword evidence="2" id="KW-1003">Cell membrane</keyword>
<comment type="subcellular location">
    <subcellularLocation>
        <location evidence="1">Cell membrane</location>
        <topology evidence="1">Multi-pass membrane protein</topology>
    </subcellularLocation>
</comment>
<organism evidence="10 11">
    <name type="scientific">Solemya elarraichensis gill symbiont</name>
    <dbReference type="NCBI Taxonomy" id="1918949"/>
    <lineage>
        <taxon>Bacteria</taxon>
        <taxon>Pseudomonadati</taxon>
        <taxon>Pseudomonadota</taxon>
        <taxon>Gammaproteobacteria</taxon>
        <taxon>sulfur-oxidizing symbionts</taxon>
    </lineage>
</organism>
<keyword evidence="5 7" id="KW-0472">Membrane</keyword>
<dbReference type="InterPro" id="IPR003856">
    <property type="entry name" value="LPS_length_determ_N"/>
</dbReference>
<feature type="domain" description="Polysaccharide chain length determinant N-terminal" evidence="8">
    <location>
        <begin position="46"/>
        <end position="136"/>
    </location>
</feature>
<evidence type="ECO:0000256" key="4">
    <source>
        <dbReference type="ARBA" id="ARBA00022989"/>
    </source>
</evidence>
<feature type="coiled-coil region" evidence="6">
    <location>
        <begin position="389"/>
        <end position="419"/>
    </location>
</feature>
<keyword evidence="4 7" id="KW-1133">Transmembrane helix</keyword>
<gene>
    <name evidence="10" type="ORF">BOW52_05125</name>
</gene>
<evidence type="ECO:0000313" key="11">
    <source>
        <dbReference type="Proteomes" id="UP000190198"/>
    </source>
</evidence>
<dbReference type="GO" id="GO:0005886">
    <property type="term" value="C:plasma membrane"/>
    <property type="evidence" value="ECO:0007669"/>
    <property type="project" value="UniProtKB-SubCell"/>
</dbReference>
<feature type="non-terminal residue" evidence="10">
    <location>
        <position position="554"/>
    </location>
</feature>
<dbReference type="AlphaFoldDB" id="A0A1T2L754"/>
<dbReference type="InterPro" id="IPR027417">
    <property type="entry name" value="P-loop_NTPase"/>
</dbReference>
<name>A0A1T2L754_9GAMM</name>
<dbReference type="InterPro" id="IPR050445">
    <property type="entry name" value="Bact_polysacc_biosynth/exp"/>
</dbReference>
<protein>
    <recommendedName>
        <fullName evidence="12">Polysaccharide chain length determinant N-terminal domain-containing protein</fullName>
    </recommendedName>
</protein>
<evidence type="ECO:0000256" key="3">
    <source>
        <dbReference type="ARBA" id="ARBA00022692"/>
    </source>
</evidence>
<dbReference type="PANTHER" id="PTHR32309:SF13">
    <property type="entry name" value="FERRIC ENTEROBACTIN TRANSPORT PROTEIN FEPE"/>
    <property type="match status" value="1"/>
</dbReference>
<accession>A0A1T2L754</accession>
<evidence type="ECO:0000256" key="5">
    <source>
        <dbReference type="ARBA" id="ARBA00023136"/>
    </source>
</evidence>
<dbReference type="RefSeq" id="WP_078476759.1">
    <property type="nucleotide sequence ID" value="NZ_MPRK01000071.1"/>
</dbReference>
<dbReference type="Proteomes" id="UP000190198">
    <property type="component" value="Unassembled WGS sequence"/>
</dbReference>
<evidence type="ECO:0000259" key="9">
    <source>
        <dbReference type="Pfam" id="PF13807"/>
    </source>
</evidence>
<dbReference type="Pfam" id="PF13807">
    <property type="entry name" value="GNVR"/>
    <property type="match status" value="1"/>
</dbReference>
<reference evidence="10 11" key="1">
    <citation type="submission" date="2016-11" db="EMBL/GenBank/DDBJ databases">
        <title>Mixed transmission modes and dynamic genome evolution in an obligate animal-bacterial symbiosis.</title>
        <authorList>
            <person name="Russell S.L."/>
            <person name="Corbett-Detig R.B."/>
            <person name="Cavanaugh C.M."/>
        </authorList>
    </citation>
    <scope>NUCLEOTIDE SEQUENCE [LARGE SCALE GENOMIC DNA]</scope>
    <source>
        <strain evidence="10">Sp-SM6</strain>
    </source>
</reference>
<proteinExistence type="predicted"/>
<evidence type="ECO:0000259" key="8">
    <source>
        <dbReference type="Pfam" id="PF02706"/>
    </source>
</evidence>
<comment type="caution">
    <text evidence="10">The sequence shown here is derived from an EMBL/GenBank/DDBJ whole genome shotgun (WGS) entry which is preliminary data.</text>
</comment>
<dbReference type="EMBL" id="MPRK01000071">
    <property type="protein sequence ID" value="OOZ40937.1"/>
    <property type="molecule type" value="Genomic_DNA"/>
</dbReference>
<feature type="transmembrane region" description="Helical" evidence="7">
    <location>
        <begin position="479"/>
        <end position="497"/>
    </location>
</feature>
<keyword evidence="3 7" id="KW-0812">Transmembrane</keyword>
<dbReference type="InterPro" id="IPR032807">
    <property type="entry name" value="GNVR"/>
</dbReference>
<feature type="transmembrane region" description="Helical" evidence="7">
    <location>
        <begin position="60"/>
        <end position="79"/>
    </location>
</feature>
<evidence type="ECO:0000256" key="2">
    <source>
        <dbReference type="ARBA" id="ARBA00022475"/>
    </source>
</evidence>
<dbReference type="GO" id="GO:0004713">
    <property type="term" value="F:protein tyrosine kinase activity"/>
    <property type="evidence" value="ECO:0007669"/>
    <property type="project" value="TreeGrafter"/>
</dbReference>
<dbReference type="Pfam" id="PF02706">
    <property type="entry name" value="Wzz"/>
    <property type="match status" value="1"/>
</dbReference>
<evidence type="ECO:0000313" key="10">
    <source>
        <dbReference type="EMBL" id="OOZ40937.1"/>
    </source>
</evidence>
<keyword evidence="11" id="KW-1185">Reference proteome</keyword>
<feature type="coiled-coil region" evidence="6">
    <location>
        <begin position="250"/>
        <end position="277"/>
    </location>
</feature>
<sequence>MYRRNRDDNNNNGPDHKGIIVREEQHQQMMTYAGYQGIAQAEEKPLDLRAYWSVIVRRKWLIAIVALLVLFGTFIMTSLETPIYRSSTTVEIGIESGNITEYDNIGTRTTGGSDYFWTQYELLKSRTVAGRVASDLGLISVSQVSGEQNQSLFGQFGSWMKSLAAVTKEFFVGESTVEAGIVPVVPSPASSIQNHLLSNLTLKTIRQSRVISISYDSPDPQLAAKIVNAWADVFVNINLERRFDATAYAKEFLTERLKQVRINLEDSENKLVDHAKEMEVVDFEHKQDELLKKIGDLNSTIGEIEARRITSESQYREMQASGDTGFSRFQDNSIIQGYKQRLGDLETEYQTSLKIYKPAYPKMVQLRKEIDEIKSKMAKEIDFIKSSIRTEYNTALREESILKKQLEEQQAEILALRNNSTSYMALKRDVETNRNLYDGLLQRMKEVGVAAGLTTNNISVIDRGLVAMTPYKPNMQKNLLLALIAGLVLGIGMAFLFEHLDDTVKSPMELEKLTGLTILGIIPEVDMKIEGVKDAAELVKKDPRSAVAEAYRSC</sequence>
<evidence type="ECO:0000256" key="1">
    <source>
        <dbReference type="ARBA" id="ARBA00004651"/>
    </source>
</evidence>
<feature type="domain" description="Tyrosine-protein kinase G-rich" evidence="9">
    <location>
        <begin position="423"/>
        <end position="496"/>
    </location>
</feature>
<dbReference type="Gene3D" id="3.40.50.300">
    <property type="entry name" value="P-loop containing nucleotide triphosphate hydrolases"/>
    <property type="match status" value="1"/>
</dbReference>
<evidence type="ECO:0000256" key="7">
    <source>
        <dbReference type="SAM" id="Phobius"/>
    </source>
</evidence>
<dbReference type="OrthoDB" id="9775724at2"/>
<dbReference type="PANTHER" id="PTHR32309">
    <property type="entry name" value="TYROSINE-PROTEIN KINASE"/>
    <property type="match status" value="1"/>
</dbReference>
<evidence type="ECO:0008006" key="12">
    <source>
        <dbReference type="Google" id="ProtNLM"/>
    </source>
</evidence>
<evidence type="ECO:0000256" key="6">
    <source>
        <dbReference type="SAM" id="Coils"/>
    </source>
</evidence>